<evidence type="ECO:0000313" key="3">
    <source>
        <dbReference type="EMBL" id="KAJ1965676.1"/>
    </source>
</evidence>
<feature type="signal peptide" evidence="2">
    <location>
        <begin position="1"/>
        <end position="24"/>
    </location>
</feature>
<feature type="chain" id="PRO_5040843256" evidence="2">
    <location>
        <begin position="25"/>
        <end position="393"/>
    </location>
</feature>
<feature type="region of interest" description="Disordered" evidence="1">
    <location>
        <begin position="66"/>
        <end position="103"/>
    </location>
</feature>
<protein>
    <submittedName>
        <fullName evidence="3">Uncharacterized protein</fullName>
    </submittedName>
</protein>
<feature type="compositionally biased region" description="Polar residues" evidence="1">
    <location>
        <begin position="66"/>
        <end position="76"/>
    </location>
</feature>
<comment type="caution">
    <text evidence="3">The sequence shown here is derived from an EMBL/GenBank/DDBJ whole genome shotgun (WGS) entry which is preliminary data.</text>
</comment>
<proteinExistence type="predicted"/>
<sequence length="393" mass="43787">MKGQLIALGVLLLYVACLASFVRGFPTKETEKPMEIETFLPGTTSPEKNRVKKITKVGNALRSCIATSQGQPSEQSECIAEKESNQSARDDESSLEAQAMSPTDSKASTASLFSELLKVQPKYVHIDSSTSTSDLLGMLDPVVRSVLYSNVSDIAGDNDVTQAAAVSMDNTELLPLQMRAYSSISDEELKQIFPLAYFIREGNQGQVLDFFTQLHRRLSQTDALENIREYFAEISPELAKYIPKECKPQKTSETRNLIIDVLRQQGLAFYIAEKKYDDMRAVIKMAPPYFAKILYKHALILLALKDQDYNDVKEAEKLIEDYSSGNPGDLDLSMELTQYPVNLASQVEQYVESISGVTVNTAGMENIPEGGYYIPDYLEFDQNELMIALPVFG</sequence>
<evidence type="ECO:0000256" key="1">
    <source>
        <dbReference type="SAM" id="MobiDB-lite"/>
    </source>
</evidence>
<evidence type="ECO:0000313" key="4">
    <source>
        <dbReference type="Proteomes" id="UP001150925"/>
    </source>
</evidence>
<name>A0A9W8E7U2_9FUNG</name>
<feature type="compositionally biased region" description="Basic and acidic residues" evidence="1">
    <location>
        <begin position="79"/>
        <end position="92"/>
    </location>
</feature>
<dbReference type="Proteomes" id="UP001150925">
    <property type="component" value="Unassembled WGS sequence"/>
</dbReference>
<evidence type="ECO:0000256" key="2">
    <source>
        <dbReference type="SAM" id="SignalP"/>
    </source>
</evidence>
<reference evidence="3" key="1">
    <citation type="submission" date="2022-07" db="EMBL/GenBank/DDBJ databases">
        <title>Phylogenomic reconstructions and comparative analyses of Kickxellomycotina fungi.</title>
        <authorList>
            <person name="Reynolds N.K."/>
            <person name="Stajich J.E."/>
            <person name="Barry K."/>
            <person name="Grigoriev I.V."/>
            <person name="Crous P."/>
            <person name="Smith M.E."/>
        </authorList>
    </citation>
    <scope>NUCLEOTIDE SEQUENCE</scope>
    <source>
        <strain evidence="3">RSA 1196</strain>
    </source>
</reference>
<dbReference type="AlphaFoldDB" id="A0A9W8E7U2"/>
<keyword evidence="4" id="KW-1185">Reference proteome</keyword>
<organism evidence="3 4">
    <name type="scientific">Dispira parvispora</name>
    <dbReference type="NCBI Taxonomy" id="1520584"/>
    <lineage>
        <taxon>Eukaryota</taxon>
        <taxon>Fungi</taxon>
        <taxon>Fungi incertae sedis</taxon>
        <taxon>Zoopagomycota</taxon>
        <taxon>Kickxellomycotina</taxon>
        <taxon>Dimargaritomycetes</taxon>
        <taxon>Dimargaritales</taxon>
        <taxon>Dimargaritaceae</taxon>
        <taxon>Dispira</taxon>
    </lineage>
</organism>
<gene>
    <name evidence="3" type="ORF">IWQ62_002611</name>
</gene>
<keyword evidence="2" id="KW-0732">Signal</keyword>
<accession>A0A9W8E7U2</accession>
<dbReference type="EMBL" id="JANBPY010000577">
    <property type="protein sequence ID" value="KAJ1965676.1"/>
    <property type="molecule type" value="Genomic_DNA"/>
</dbReference>